<organism evidence="3 4">
    <name type="scientific">Campylobacter hyointestinalis</name>
    <dbReference type="NCBI Taxonomy" id="198"/>
    <lineage>
        <taxon>Bacteria</taxon>
        <taxon>Pseudomonadati</taxon>
        <taxon>Campylobacterota</taxon>
        <taxon>Epsilonproteobacteria</taxon>
        <taxon>Campylobacterales</taxon>
        <taxon>Campylobacteraceae</taxon>
        <taxon>Campylobacter</taxon>
    </lineage>
</organism>
<evidence type="ECO:0000313" key="3">
    <source>
        <dbReference type="EMBL" id="TWO20652.1"/>
    </source>
</evidence>
<reference evidence="3 4" key="1">
    <citation type="submission" date="2019-07" db="EMBL/GenBank/DDBJ databases">
        <title>Rapid identification of Enteric Bacteria from Whole Genome Sequences (WGS) using Average Nucleotide Identity (ANI).</title>
        <authorList>
            <person name="Lane C."/>
        </authorList>
    </citation>
    <scope>NUCLEOTIDE SEQUENCE [LARGE SCALE GENOMIC DNA]</scope>
    <source>
        <strain evidence="3 4">D2411</strain>
    </source>
</reference>
<gene>
    <name evidence="3" type="ORF">YZ82_04870</name>
</gene>
<sequence length="843" mass="96798">MELKSYQKKAINDLKSYLECLDSYGIVEGWDKYWQGKDVNAGKYHDKIKDVPNICIKVPTGGGKTFIACASIKVISDVVSKIDKIFVIWLVPSEAILTQTLKNLKDSAHPYRERLNADFNSEVEIFSSNDLLTRLNESNLKSLNIAVLSFASLRINNKEMRKMYQLNGSLLDFDSFLDDRENLEDVEKLSVINVIRNFKPIVIVDESHNAKSDLSIEMLENLNASFIYELTATPKDSSNVIHYTNATELKQENMVKLPVILCNFVNVASVIDNAIVMQNRLEAIAKSENADLRPIVLFQAQSGANEDSQTFEKIKNKLVKIGIEKEQIAIKTAKINELDEINLLDKDCKIRYIITINALKEGWDCPYAYILASIANKNSTADVEQLIGRVLRQPNAKKYKNQDLNMSYVLTCSNDFEKTAKSVIAGLNGAGFSKDDYRQKDFRELDEPKSREYNGILEYANDENNGDENSEFLSADVSIDNITKNIELENKVSKILENAKTIANEYDKEIKENSSNLDDFGDLEVNTSKIKFEVEKIPQFVKLLPSGSNLFEDYKVLEKEDLQKDFKLADKDIQINFDLAEGSIFEVYLSKDDNLPKYKKVSQMQREYFKQYLKTTNDETRIRQSINLIFGKLRNDNALSENDLKNYIERIVNNLSDERKAKLLDEIDAYALKIRNKINELKSEYRQKVFYDLLNKGNIKIENTFSFGPKLQALKLSSLRDKSLYEEEIDNLNSLENKVLTEIVSLDNIKWWHRNKDMKPGFCINAFINHYPDFIICTENENIIMVEVKGDDRTNDDSRIKLKLGSKWADKAGDKYFYFMVFENSKIEGSLLVGEFIDTIKEL</sequence>
<protein>
    <submittedName>
        <fullName evidence="3">DEAD/DEAH box helicase</fullName>
    </submittedName>
</protein>
<proteinExistence type="predicted"/>
<dbReference type="InterPro" id="IPR006935">
    <property type="entry name" value="Helicase/UvrB_N"/>
</dbReference>
<dbReference type="GO" id="GO:0016787">
    <property type="term" value="F:hydrolase activity"/>
    <property type="evidence" value="ECO:0007669"/>
    <property type="project" value="InterPro"/>
</dbReference>
<dbReference type="InterPro" id="IPR027417">
    <property type="entry name" value="P-loop_NTPase"/>
</dbReference>
<dbReference type="GO" id="GO:0005524">
    <property type="term" value="F:ATP binding"/>
    <property type="evidence" value="ECO:0007669"/>
    <property type="project" value="InterPro"/>
</dbReference>
<dbReference type="RefSeq" id="WP_147497244.1">
    <property type="nucleotide sequence ID" value="NZ_VOAP01000013.1"/>
</dbReference>
<accession>A0A562XET4</accession>
<evidence type="ECO:0000256" key="1">
    <source>
        <dbReference type="SAM" id="Coils"/>
    </source>
</evidence>
<dbReference type="Proteomes" id="UP000321812">
    <property type="component" value="Unassembled WGS sequence"/>
</dbReference>
<dbReference type="GO" id="GO:0003677">
    <property type="term" value="F:DNA binding"/>
    <property type="evidence" value="ECO:0007669"/>
    <property type="project" value="InterPro"/>
</dbReference>
<dbReference type="PANTHER" id="PTHR47396">
    <property type="entry name" value="TYPE I RESTRICTION ENZYME ECOKI R PROTEIN"/>
    <property type="match status" value="1"/>
</dbReference>
<dbReference type="EMBL" id="VOAP01000013">
    <property type="protein sequence ID" value="TWO20652.1"/>
    <property type="molecule type" value="Genomic_DNA"/>
</dbReference>
<dbReference type="Pfam" id="PF04851">
    <property type="entry name" value="ResIII"/>
    <property type="match status" value="1"/>
</dbReference>
<dbReference type="Gene3D" id="3.40.50.300">
    <property type="entry name" value="P-loop containing nucleotide triphosphate hydrolases"/>
    <property type="match status" value="2"/>
</dbReference>
<dbReference type="GO" id="GO:0004386">
    <property type="term" value="F:helicase activity"/>
    <property type="evidence" value="ECO:0007669"/>
    <property type="project" value="UniProtKB-KW"/>
</dbReference>
<keyword evidence="3" id="KW-0547">Nucleotide-binding</keyword>
<evidence type="ECO:0000313" key="4">
    <source>
        <dbReference type="Proteomes" id="UP000321812"/>
    </source>
</evidence>
<dbReference type="SUPFAM" id="SSF52540">
    <property type="entry name" value="P-loop containing nucleoside triphosphate hydrolases"/>
    <property type="match status" value="2"/>
</dbReference>
<name>A0A562XET4_CAMHY</name>
<dbReference type="AlphaFoldDB" id="A0A562XET4"/>
<feature type="domain" description="Helicase/UvrB N-terminal" evidence="2">
    <location>
        <begin position="1"/>
        <end position="235"/>
    </location>
</feature>
<comment type="caution">
    <text evidence="3">The sequence shown here is derived from an EMBL/GenBank/DDBJ whole genome shotgun (WGS) entry which is preliminary data.</text>
</comment>
<dbReference type="CDD" id="cd18785">
    <property type="entry name" value="SF2_C"/>
    <property type="match status" value="1"/>
</dbReference>
<evidence type="ECO:0000259" key="2">
    <source>
        <dbReference type="Pfam" id="PF04851"/>
    </source>
</evidence>
<keyword evidence="3" id="KW-0067">ATP-binding</keyword>
<feature type="coiled-coil region" evidence="1">
    <location>
        <begin position="485"/>
        <end position="516"/>
    </location>
</feature>
<dbReference type="GO" id="GO:0005829">
    <property type="term" value="C:cytosol"/>
    <property type="evidence" value="ECO:0007669"/>
    <property type="project" value="TreeGrafter"/>
</dbReference>
<dbReference type="InterPro" id="IPR050742">
    <property type="entry name" value="Helicase_Restrict-Modif_Enz"/>
</dbReference>
<dbReference type="PANTHER" id="PTHR47396:SF1">
    <property type="entry name" value="ATP-DEPENDENT HELICASE IRC3-RELATED"/>
    <property type="match status" value="1"/>
</dbReference>
<keyword evidence="1" id="KW-0175">Coiled coil</keyword>
<keyword evidence="3" id="KW-0347">Helicase</keyword>
<keyword evidence="3" id="KW-0378">Hydrolase</keyword>